<dbReference type="PANTHER" id="PTHR46630">
    <property type="entry name" value="TETRATRICOPEPTIDE REPEAT PROTEIN 29"/>
    <property type="match status" value="1"/>
</dbReference>
<dbReference type="InterPro" id="IPR011990">
    <property type="entry name" value="TPR-like_helical_dom_sf"/>
</dbReference>
<evidence type="ECO:0000256" key="1">
    <source>
        <dbReference type="ARBA" id="ARBA00004496"/>
    </source>
</evidence>
<protein>
    <recommendedName>
        <fullName evidence="5">Tetratricopeptide repeat protein 29</fullName>
    </recommendedName>
</protein>
<keyword evidence="3" id="KW-0677">Repeat</keyword>
<accession>A0A8H3GMQ8</accession>
<evidence type="ECO:0000256" key="5">
    <source>
        <dbReference type="ARBA" id="ARBA00040665"/>
    </source>
</evidence>
<dbReference type="SMART" id="SM00028">
    <property type="entry name" value="TPR"/>
    <property type="match status" value="3"/>
</dbReference>
<dbReference type="AlphaFoldDB" id="A0A8H3GMQ8"/>
<dbReference type="EMBL" id="CAJMXA010001522">
    <property type="protein sequence ID" value="CAE6462248.1"/>
    <property type="molecule type" value="Genomic_DNA"/>
</dbReference>
<dbReference type="PANTHER" id="PTHR46630:SF1">
    <property type="entry name" value="TETRATRICOPEPTIDE REPEAT PROTEIN 29"/>
    <property type="match status" value="1"/>
</dbReference>
<gene>
    <name evidence="6" type="ORF">RDB_LOCUS63387</name>
</gene>
<keyword evidence="2" id="KW-0963">Cytoplasm</keyword>
<dbReference type="InterPro" id="IPR051476">
    <property type="entry name" value="Bac_ResReg_Asp_Phosphatase"/>
</dbReference>
<dbReference type="InterPro" id="IPR019734">
    <property type="entry name" value="TPR_rpt"/>
</dbReference>
<evidence type="ECO:0000256" key="3">
    <source>
        <dbReference type="ARBA" id="ARBA00022737"/>
    </source>
</evidence>
<evidence type="ECO:0000256" key="2">
    <source>
        <dbReference type="ARBA" id="ARBA00022490"/>
    </source>
</evidence>
<dbReference type="Pfam" id="PF13424">
    <property type="entry name" value="TPR_12"/>
    <property type="match status" value="2"/>
</dbReference>
<sequence>MSIRISYRTDDGEELYSEMGLSESYENVLSAVCAAWENDLPHDGVEGYLVREEISDNETKAIRILPCRFAELVREVSPGQHLELRLKLKTRRGSRRSESGLGVPSILELPSAMNSMNSDLNNRADPSIEELRILTSANNLVSSPISSPVQAPLTPESILGIARPALTRPALAPSPVSQNNGPSIITIVTQNAGHNPSRSPTHDNGTNAAYNNGLSAYAAGRYHDARIYFQAAADYCREMGNSRQEAECLTHIGIIYRHEKEFSNARSHFFEAREIYIRLGVDYREQQLQCDRQLAQVDERAGDSPTALRAYENIRTIARNEGFRKQEAWCAYALGHLHNEIRLYDKALGHLKQAIEIAQTLPRLDSKLEIEAHASEESGRSEELRGNRSRAIEHYEWALRQFVAGGRGRWTADENRIKTKLVELQRRRNSILGVPIGFLKKQSNV</sequence>
<dbReference type="GO" id="GO:0005737">
    <property type="term" value="C:cytoplasm"/>
    <property type="evidence" value="ECO:0007669"/>
    <property type="project" value="UniProtKB-SubCell"/>
</dbReference>
<dbReference type="OrthoDB" id="2507647at2759"/>
<comment type="caution">
    <text evidence="6">The sequence shown here is derived from an EMBL/GenBank/DDBJ whole genome shotgun (WGS) entry which is preliminary data.</text>
</comment>
<evidence type="ECO:0000256" key="4">
    <source>
        <dbReference type="ARBA" id="ARBA00022803"/>
    </source>
</evidence>
<organism evidence="6 7">
    <name type="scientific">Rhizoctonia solani</name>
    <dbReference type="NCBI Taxonomy" id="456999"/>
    <lineage>
        <taxon>Eukaryota</taxon>
        <taxon>Fungi</taxon>
        <taxon>Dikarya</taxon>
        <taxon>Basidiomycota</taxon>
        <taxon>Agaricomycotina</taxon>
        <taxon>Agaricomycetes</taxon>
        <taxon>Cantharellales</taxon>
        <taxon>Ceratobasidiaceae</taxon>
        <taxon>Rhizoctonia</taxon>
    </lineage>
</organism>
<comment type="subcellular location">
    <subcellularLocation>
        <location evidence="1">Cytoplasm</location>
    </subcellularLocation>
</comment>
<reference evidence="6" key="1">
    <citation type="submission" date="2021-01" db="EMBL/GenBank/DDBJ databases">
        <authorList>
            <person name="Kaushik A."/>
        </authorList>
    </citation>
    <scope>NUCLEOTIDE SEQUENCE</scope>
    <source>
        <strain evidence="6">AG6-10EEA</strain>
    </source>
</reference>
<proteinExistence type="predicted"/>
<dbReference type="Gene3D" id="1.25.40.10">
    <property type="entry name" value="Tetratricopeptide repeat domain"/>
    <property type="match status" value="1"/>
</dbReference>
<keyword evidence="4" id="KW-0802">TPR repeat</keyword>
<name>A0A8H3GMQ8_9AGAM</name>
<evidence type="ECO:0000313" key="6">
    <source>
        <dbReference type="EMBL" id="CAE6462248.1"/>
    </source>
</evidence>
<evidence type="ECO:0000313" key="7">
    <source>
        <dbReference type="Proteomes" id="UP000663853"/>
    </source>
</evidence>
<dbReference type="SUPFAM" id="SSF48452">
    <property type="entry name" value="TPR-like"/>
    <property type="match status" value="1"/>
</dbReference>
<dbReference type="Proteomes" id="UP000663853">
    <property type="component" value="Unassembled WGS sequence"/>
</dbReference>